<dbReference type="Gene3D" id="3.30.70.960">
    <property type="entry name" value="SEA domain"/>
    <property type="match status" value="1"/>
</dbReference>
<keyword evidence="5" id="KW-0325">Glycoprotein</keyword>
<dbReference type="InterPro" id="IPR000152">
    <property type="entry name" value="EGF-type_Asp/Asn_hydroxyl_site"/>
</dbReference>
<keyword evidence="1 6" id="KW-0245">EGF-like domain</keyword>
<feature type="disulfide bond" evidence="6">
    <location>
        <begin position="1271"/>
        <end position="1281"/>
    </location>
</feature>
<protein>
    <submittedName>
        <fullName evidence="12">Uncharacterized protein</fullName>
    </submittedName>
</protein>
<dbReference type="PROSITE" id="PS50026">
    <property type="entry name" value="EGF_3"/>
    <property type="match status" value="17"/>
</dbReference>
<feature type="disulfide bond" evidence="6">
    <location>
        <begin position="1308"/>
        <end position="1318"/>
    </location>
</feature>
<dbReference type="Pfam" id="PF18720">
    <property type="entry name" value="EGF_Tenascin"/>
    <property type="match status" value="1"/>
</dbReference>
<feature type="disulfide bond" evidence="6">
    <location>
        <begin position="1559"/>
        <end position="1568"/>
    </location>
</feature>
<dbReference type="InterPro" id="IPR013032">
    <property type="entry name" value="EGF-like_CS"/>
</dbReference>
<dbReference type="SMART" id="SM00181">
    <property type="entry name" value="EGF"/>
    <property type="match status" value="19"/>
</dbReference>
<feature type="disulfide bond" evidence="6">
    <location>
        <begin position="1329"/>
        <end position="1338"/>
    </location>
</feature>
<keyword evidence="8" id="KW-1133">Transmembrane helix</keyword>
<evidence type="ECO:0000256" key="9">
    <source>
        <dbReference type="SAM" id="SignalP"/>
    </source>
</evidence>
<feature type="chain" id="PRO_5045747849" evidence="9">
    <location>
        <begin position="29"/>
        <end position="2218"/>
    </location>
</feature>
<dbReference type="InterPro" id="IPR058727">
    <property type="entry name" value="Helical_Vwde"/>
</dbReference>
<feature type="domain" description="EGF-like" evidence="11">
    <location>
        <begin position="1495"/>
        <end position="1531"/>
    </location>
</feature>
<evidence type="ECO:0000256" key="6">
    <source>
        <dbReference type="PROSITE-ProRule" id="PRU00076"/>
    </source>
</evidence>
<keyword evidence="13" id="KW-1185">Reference proteome</keyword>
<evidence type="ECO:0000256" key="8">
    <source>
        <dbReference type="SAM" id="Phobius"/>
    </source>
</evidence>
<dbReference type="PRINTS" id="PR01983">
    <property type="entry name" value="NOTCH"/>
</dbReference>
<gene>
    <name evidence="12" type="ORF">PLOB_00030959</name>
</gene>
<dbReference type="Pfam" id="PF01390">
    <property type="entry name" value="SEA"/>
    <property type="match status" value="1"/>
</dbReference>
<name>A0ABN8MXS9_9CNID</name>
<dbReference type="PANTHER" id="PTHR24049:SF22">
    <property type="entry name" value="DROSOPHILA CRUMBS HOMOLOG"/>
    <property type="match status" value="1"/>
</dbReference>
<dbReference type="InterPro" id="IPR000082">
    <property type="entry name" value="SEA_dom"/>
</dbReference>
<dbReference type="CDD" id="cd00054">
    <property type="entry name" value="EGF_CA"/>
    <property type="match status" value="16"/>
</dbReference>
<dbReference type="Pfam" id="PF26129">
    <property type="entry name" value="Vwde"/>
    <property type="match status" value="1"/>
</dbReference>
<dbReference type="InterPro" id="IPR041161">
    <property type="entry name" value="EGF_Tenascin"/>
</dbReference>
<feature type="domain" description="EGF-like" evidence="11">
    <location>
        <begin position="1767"/>
        <end position="1804"/>
    </location>
</feature>
<evidence type="ECO:0000256" key="3">
    <source>
        <dbReference type="ARBA" id="ARBA00022737"/>
    </source>
</evidence>
<feature type="disulfide bond" evidence="6">
    <location>
        <begin position="1483"/>
        <end position="1492"/>
    </location>
</feature>
<feature type="disulfide bond" evidence="6">
    <location>
        <begin position="1145"/>
        <end position="1154"/>
    </location>
</feature>
<feature type="disulfide bond" evidence="6">
    <location>
        <begin position="1521"/>
        <end position="1530"/>
    </location>
</feature>
<dbReference type="SUPFAM" id="SSF57196">
    <property type="entry name" value="EGF/Laminin"/>
    <property type="match status" value="12"/>
</dbReference>
<feature type="domain" description="EGF-like" evidence="11">
    <location>
        <begin position="1194"/>
        <end position="1229"/>
    </location>
</feature>
<feature type="domain" description="EGF-like" evidence="11">
    <location>
        <begin position="1533"/>
        <end position="1569"/>
    </location>
</feature>
<dbReference type="SUPFAM" id="SSF82671">
    <property type="entry name" value="SEA domain"/>
    <property type="match status" value="1"/>
</dbReference>
<feature type="domain" description="EGF-like" evidence="11">
    <location>
        <begin position="1267"/>
        <end position="1302"/>
    </location>
</feature>
<dbReference type="PANTHER" id="PTHR24049">
    <property type="entry name" value="CRUMBS FAMILY MEMBER"/>
    <property type="match status" value="1"/>
</dbReference>
<dbReference type="Proteomes" id="UP001159405">
    <property type="component" value="Unassembled WGS sequence"/>
</dbReference>
<dbReference type="PROSITE" id="PS00010">
    <property type="entry name" value="ASX_HYDROXYL"/>
    <property type="match status" value="14"/>
</dbReference>
<dbReference type="PROSITE" id="PS50024">
    <property type="entry name" value="SEA"/>
    <property type="match status" value="1"/>
</dbReference>
<comment type="caution">
    <text evidence="12">The sequence shown here is derived from an EMBL/GenBank/DDBJ whole genome shotgun (WGS) entry which is preliminary data.</text>
</comment>
<feature type="disulfide bond" evidence="6">
    <location>
        <begin position="1679"/>
        <end position="1688"/>
    </location>
</feature>
<keyword evidence="8" id="KW-0472">Membrane</keyword>
<feature type="disulfide bond" evidence="6">
    <location>
        <begin position="1219"/>
        <end position="1228"/>
    </location>
</feature>
<dbReference type="Gene3D" id="2.10.25.10">
    <property type="entry name" value="Laminin"/>
    <property type="match status" value="20"/>
</dbReference>
<dbReference type="InterPro" id="IPR036364">
    <property type="entry name" value="SEA_dom_sf"/>
</dbReference>
<dbReference type="InterPro" id="IPR009030">
    <property type="entry name" value="Growth_fac_rcpt_cys_sf"/>
</dbReference>
<feature type="domain" description="EGF-like" evidence="11">
    <location>
        <begin position="1457"/>
        <end position="1493"/>
    </location>
</feature>
<evidence type="ECO:0000256" key="7">
    <source>
        <dbReference type="SAM" id="MobiDB-lite"/>
    </source>
</evidence>
<feature type="domain" description="EGF-like" evidence="11">
    <location>
        <begin position="1844"/>
        <end position="1876"/>
    </location>
</feature>
<evidence type="ECO:0000256" key="1">
    <source>
        <dbReference type="ARBA" id="ARBA00022536"/>
    </source>
</evidence>
<feature type="domain" description="EGF-like" evidence="11">
    <location>
        <begin position="1653"/>
        <end position="1689"/>
    </location>
</feature>
<dbReference type="Pfam" id="PF00008">
    <property type="entry name" value="EGF"/>
    <property type="match status" value="9"/>
</dbReference>
<sequence>MNVNRSNRLVFMSWLFLFLSLEAAVSLAVVCNNCCYDHQNISEPRRSTKSVWQSGQIALCDMNIRYGWYRFTSFGGAKMPEKVVPEGYCGTHDPIWLNGKHPTVTEGNVIRTVCINSFGLNNGCYDHFDINVKNCGGYFVYYLKPLYYCAAAYCAGFKEPCPYGKKGEPPDCHDPPKEFSSDYIGDPSITYKVKNESPFVLLICKAPLFHGIGTWTNVMYQVQWFANGAPLWNETCSKSEDPCRRRDHVAFTLGENVYKLGQTISCNISAKFKPPGNVWSTPKYSRTPFFVGLQVNQTALNIPTLETCGPKTEYVVVFTPTIPVRAYTNTQGNKIYPKITFYAPQEVNIKQSCVATLKELEPVYLTVTAACPQESKPGLKLIVPIFLQKTRVWIDQTSLPKVWINIRKQTDIEQCKSVTDPHYTSFKGRSVKIRYYTYMGRGDYILYRNTERYFEVDNTFQELENLFRSLFRPFPFLLYPSSNVSSLGRLHCVSRLIFTLKVQTRQWNCGANVGWVATCNCAAVVRDHNDVIEFTICGDSLRYNKITPIRYRILSRKCLSQGVSIKSKIGGKSVDYKVMFRSGAKVEIIRNEWGINVLLFTPRATSAANESGLCLDPQQNIQAFGDQWRIENGKSLFHILPPLVDEYKVTYANVCACSQDTKNSGMKCLDPLDIAYPTLFKRDKNMAPLSPEFLCDVQKRDVSLSDDPTDEDFKLFSQTPQLRLRVKRDAVFEVSKENATRYCAERISETKIGKLCAKVGVNVQALVNICSVDIQYTGDFSFASGSIAVLMKECGNLAARNLSILANISSEENGPTGSNLMEEIAELLCPNDCSFNGKCVNGSCVCNKEFTADDCSASICQIPTILTLQGDGLCDKRQRPCRKVTVLGTGFINSTNMTCHVREFKVVEGAWTPNNTEQKFPGEMTDLLLADCFLPESPVKQGFFHETNEGVPAAGLVITVSNDGDHKSSENLTFISYDSACMSCNISTGCVLKNNSCFINRYCFAPNETNPIDWCYQCFPEVSTNAWTKRQVNLPPQLPTTTNYYVVSGEYLELPIEVSDPEGMPVIVTLIDGSPSGATIHDNVLLWNATSEILTIFALKATDACQAYSLLNITVGLVSCQCKNNGSCVPHPNKPRGSGYYACDCIPGFTGAMCETEIDECQSFPCFRGYCLDGINNFTCICDPGYVGWTCDTDYDDCTTSPCVYGNCTDLIADYRCNCNAGYGGKNCSIDIDECESSPCTRTCVDGVNSFTCVCEDGYGGYLCDFEINECQSSPCVHGTCLDKFNSFSCNCEAGFSGARCEVNIDDCHQSPCGNGTCVDLVNNYTCNCNVGFTGANCELVIKDCTEDSCFHNVTCFKNSDTISCGPCPLGFTGDGKNCKGITIKKHTIMFEWFSIQILVNHTCANGGLCVNGINSYPSNCSASYTGERCLTSRENYFEAIVNFARFLIDGNTNLPDTDDCVNHTCANGGLCVDGVNSITCHCPEGYTRERCLTDIDDCVNHTCANGGLCVDGINTSLCNCSAGYTGERCLMDIDDCVNHTCANGGLCVDGINTYTCNCSAGYTGVRCLTDIDDCVNHTCANAGLCVDGVNSYTCNCSAGYTGEHCLTENANFLHIDDCVNHTCANGGMCVDGVNTYSCNCSAGYTGERCLIDIDDCVNHTCANGGLCVDGINTYTCNCSAGYTGVRCLTDIDDCVNHTCAYCGLCVDGVNSYTCNCSAGYTGERCLTDIDHCINATCKNGGSCVDGLRNYSCVCSVGFMGDQCETDIDDCVSHTCANGGLCVDGVNTYSCNCSYTGYTGERCLTDIDDCTNHTCANGGLCVDGVNSYSCNCSAGYTGERCLTDINHTCANGGLCVDGVNTYSCNCSAGYTGERCLTVVTRSLAEESTIMTNTSATTFSSIMITRSLKDVLLSTSNSAFTSAYTQQQEESTLLAITSSAALSSSVFKATTSRSMPPSTKEREAVFSPSSNNGASALSSLNLPPSKSVLTTATKSSVRQSSIIPGFTSTQKPETEHVFKMKLLQDWNDELKDTESTAFKALSMRFETEMMRALSSRKTLIGVKVISFSKGSVVVEFQLMFRSKVPSDEAFADLKNQINDGNLGNLQVDPASLEQIYPTTQVPTKKDERKLSFAIIIGISFGGFFIVALITILLVRHCKKKKLLEKRHHSNIMPSDETFPDRRRYEVERAKSEENILYLEETGLWAKPIEGKENEAYDKL</sequence>
<feature type="disulfide bond" evidence="6">
    <location>
        <begin position="1198"/>
        <end position="1208"/>
    </location>
</feature>
<feature type="domain" description="EGF-like" evidence="11">
    <location>
        <begin position="1806"/>
        <end position="1842"/>
    </location>
</feature>
<accession>A0ABN8MXS9</accession>
<feature type="disulfide bond" evidence="6">
    <location>
        <begin position="1866"/>
        <end position="1875"/>
    </location>
</feature>
<comment type="caution">
    <text evidence="6">Lacks conserved residue(s) required for the propagation of feature annotation.</text>
</comment>
<keyword evidence="4 6" id="KW-1015">Disulfide bond</keyword>
<feature type="transmembrane region" description="Helical" evidence="8">
    <location>
        <begin position="2129"/>
        <end position="2153"/>
    </location>
</feature>
<feature type="domain" description="SEA" evidence="10">
    <location>
        <begin position="2011"/>
        <end position="2118"/>
    </location>
</feature>
<feature type="disulfide bond" evidence="6">
    <location>
        <begin position="1641"/>
        <end position="1650"/>
    </location>
</feature>
<evidence type="ECO:0000256" key="2">
    <source>
        <dbReference type="ARBA" id="ARBA00022729"/>
    </source>
</evidence>
<dbReference type="Pfam" id="PF12661">
    <property type="entry name" value="hEGF"/>
    <property type="match status" value="6"/>
</dbReference>
<feature type="disulfide bond" evidence="6">
    <location>
        <begin position="1255"/>
        <end position="1264"/>
    </location>
</feature>
<evidence type="ECO:0000313" key="13">
    <source>
        <dbReference type="Proteomes" id="UP001159405"/>
    </source>
</evidence>
<feature type="disulfide bond" evidence="6">
    <location>
        <begin position="1597"/>
        <end position="1606"/>
    </location>
</feature>
<dbReference type="PROSITE" id="PS01186">
    <property type="entry name" value="EGF_2"/>
    <property type="match status" value="16"/>
</dbReference>
<feature type="domain" description="EGF-like" evidence="11">
    <location>
        <begin position="1304"/>
        <end position="1339"/>
    </location>
</feature>
<evidence type="ECO:0000313" key="12">
    <source>
        <dbReference type="EMBL" id="CAH3035666.1"/>
    </source>
</evidence>
<feature type="domain" description="EGF-like" evidence="11">
    <location>
        <begin position="1231"/>
        <end position="1265"/>
    </location>
</feature>
<feature type="domain" description="EGF-like" evidence="11">
    <location>
        <begin position="1615"/>
        <end position="1651"/>
    </location>
</feature>
<evidence type="ECO:0000256" key="5">
    <source>
        <dbReference type="ARBA" id="ARBA00023180"/>
    </source>
</evidence>
<dbReference type="PROSITE" id="PS01187">
    <property type="entry name" value="EGF_CA"/>
    <property type="match status" value="5"/>
</dbReference>
<keyword evidence="8" id="KW-0812">Transmembrane</keyword>
<evidence type="ECO:0000259" key="10">
    <source>
        <dbReference type="PROSITE" id="PS50024"/>
    </source>
</evidence>
<proteinExistence type="predicted"/>
<evidence type="ECO:0000256" key="4">
    <source>
        <dbReference type="ARBA" id="ARBA00023157"/>
    </source>
</evidence>
<feature type="domain" description="EGF-like" evidence="11">
    <location>
        <begin position="1116"/>
        <end position="1155"/>
    </location>
</feature>
<dbReference type="EMBL" id="CALNXK010000004">
    <property type="protein sequence ID" value="CAH3035666.1"/>
    <property type="molecule type" value="Genomic_DNA"/>
</dbReference>
<reference evidence="12 13" key="1">
    <citation type="submission" date="2022-05" db="EMBL/GenBank/DDBJ databases">
        <authorList>
            <consortium name="Genoscope - CEA"/>
            <person name="William W."/>
        </authorList>
    </citation>
    <scope>NUCLEOTIDE SEQUENCE [LARGE SCALE GENOMIC DNA]</scope>
</reference>
<feature type="signal peptide" evidence="9">
    <location>
        <begin position="1"/>
        <end position="28"/>
    </location>
</feature>
<feature type="domain" description="EGF-like" evidence="11">
    <location>
        <begin position="1691"/>
        <end position="1727"/>
    </location>
</feature>
<dbReference type="InterPro" id="IPR018097">
    <property type="entry name" value="EGF_Ca-bd_CS"/>
</dbReference>
<feature type="domain" description="EGF-like" evidence="11">
    <location>
        <begin position="1729"/>
        <end position="1765"/>
    </location>
</feature>
<feature type="disulfide bond" evidence="6">
    <location>
        <begin position="1755"/>
        <end position="1764"/>
    </location>
</feature>
<organism evidence="12 13">
    <name type="scientific">Porites lobata</name>
    <dbReference type="NCBI Taxonomy" id="104759"/>
    <lineage>
        <taxon>Eukaryota</taxon>
        <taxon>Metazoa</taxon>
        <taxon>Cnidaria</taxon>
        <taxon>Anthozoa</taxon>
        <taxon>Hexacorallia</taxon>
        <taxon>Scleractinia</taxon>
        <taxon>Fungiina</taxon>
        <taxon>Poritidae</taxon>
        <taxon>Porites</taxon>
    </lineage>
</organism>
<dbReference type="SUPFAM" id="SSF57184">
    <property type="entry name" value="Growth factor receptor domain"/>
    <property type="match status" value="2"/>
</dbReference>
<dbReference type="SMART" id="SM00179">
    <property type="entry name" value="EGF_CA"/>
    <property type="match status" value="17"/>
</dbReference>
<feature type="domain" description="EGF-like" evidence="11">
    <location>
        <begin position="1157"/>
        <end position="1192"/>
    </location>
</feature>
<feature type="disulfide bond" evidence="6">
    <location>
        <begin position="1292"/>
        <end position="1301"/>
    </location>
</feature>
<dbReference type="InterPro" id="IPR051022">
    <property type="entry name" value="Notch_Cell-Fate_Det"/>
</dbReference>
<feature type="domain" description="EGF-like" evidence="11">
    <location>
        <begin position="1571"/>
        <end position="1607"/>
    </location>
</feature>
<evidence type="ECO:0000259" key="11">
    <source>
        <dbReference type="PROSITE" id="PS50026"/>
    </source>
</evidence>
<keyword evidence="3" id="KW-0677">Repeat</keyword>
<dbReference type="InterPro" id="IPR001881">
    <property type="entry name" value="EGF-like_Ca-bd_dom"/>
</dbReference>
<feature type="disulfide bond" evidence="6">
    <location>
        <begin position="1717"/>
        <end position="1726"/>
    </location>
</feature>
<dbReference type="PROSITE" id="PS00022">
    <property type="entry name" value="EGF_1"/>
    <property type="match status" value="15"/>
</dbReference>
<feature type="region of interest" description="Disordered" evidence="7">
    <location>
        <begin position="1950"/>
        <end position="1969"/>
    </location>
</feature>
<feature type="disulfide bond" evidence="6">
    <location>
        <begin position="1161"/>
        <end position="1171"/>
    </location>
</feature>
<feature type="disulfide bond" evidence="6">
    <location>
        <begin position="1182"/>
        <end position="1191"/>
    </location>
</feature>
<feature type="disulfide bond" evidence="6">
    <location>
        <begin position="1832"/>
        <end position="1841"/>
    </location>
</feature>
<keyword evidence="2 9" id="KW-0732">Signal</keyword>
<dbReference type="InterPro" id="IPR000742">
    <property type="entry name" value="EGF"/>
</dbReference>